<name>A0A0F7L4C9_9VIRU</name>
<dbReference type="Pfam" id="PF11753">
    <property type="entry name" value="DUF3310"/>
    <property type="match status" value="1"/>
</dbReference>
<organism evidence="1">
    <name type="scientific">uncultured marine virus</name>
    <dbReference type="NCBI Taxonomy" id="186617"/>
    <lineage>
        <taxon>Viruses</taxon>
        <taxon>environmental samples</taxon>
    </lineage>
</organism>
<proteinExistence type="predicted"/>
<reference evidence="1" key="1">
    <citation type="journal article" date="2015" name="Front. Microbiol.">
        <title>Combining genomic sequencing methods to explore viral diversity and reveal potential virus-host interactions.</title>
        <authorList>
            <person name="Chow C.E."/>
            <person name="Winget D.M."/>
            <person name="White R.A.III."/>
            <person name="Hallam S.J."/>
            <person name="Suttle C.A."/>
        </authorList>
    </citation>
    <scope>NUCLEOTIDE SEQUENCE</scope>
    <source>
        <strain evidence="1">Anoxic3_6</strain>
    </source>
</reference>
<reference evidence="1" key="2">
    <citation type="submission" date="2015-03" db="EMBL/GenBank/DDBJ databases">
        <authorList>
            <person name="Chow C.-E.T."/>
            <person name="Winget D.M."/>
            <person name="White R.A.III."/>
            <person name="Hallam S.J."/>
            <person name="Suttle C.A."/>
        </authorList>
    </citation>
    <scope>NUCLEOTIDE SEQUENCE</scope>
    <source>
        <strain evidence="1">Anoxic3_6</strain>
    </source>
</reference>
<dbReference type="EMBL" id="KR029581">
    <property type="protein sequence ID" value="AKH46348.1"/>
    <property type="molecule type" value="Genomic_DNA"/>
</dbReference>
<protein>
    <submittedName>
        <fullName evidence="1">Uncharacterized protein</fullName>
    </submittedName>
</protein>
<sequence length="50" mass="5924">MTDNIKEPKHYTQYKIEPIDFIISNNLDFCTGNIIKYVLRYNLKNGVEDT</sequence>
<evidence type="ECO:0000313" key="1">
    <source>
        <dbReference type="EMBL" id="AKH46348.1"/>
    </source>
</evidence>
<dbReference type="InterPro" id="IPR021739">
    <property type="entry name" value="SaV-like"/>
</dbReference>
<accession>A0A0F7L4C9</accession>